<dbReference type="Proteomes" id="UP000320338">
    <property type="component" value="Unassembled WGS sequence"/>
</dbReference>
<evidence type="ECO:0000313" key="2">
    <source>
        <dbReference type="Proteomes" id="UP000320338"/>
    </source>
</evidence>
<dbReference type="AlphaFoldDB" id="A0A4Y3WU82"/>
<keyword evidence="2" id="KW-1185">Reference proteome</keyword>
<sequence length="80" mass="7997">MDTTTTTPAGTAPLSHRDRALLRAVAAGRCVLAGPTLLVDDLPCADQFLHARLARAGLIGPGSAGPAHLTTAGRDALAAA</sequence>
<evidence type="ECO:0000313" key="1">
    <source>
        <dbReference type="EMBL" id="GEC21309.1"/>
    </source>
</evidence>
<protein>
    <submittedName>
        <fullName evidence="1">Uncharacterized protein</fullName>
    </submittedName>
</protein>
<organism evidence="1 2">
    <name type="scientific">Pseudonocardia hydrocarbonoxydans</name>
    <dbReference type="NCBI Taxonomy" id="76726"/>
    <lineage>
        <taxon>Bacteria</taxon>
        <taxon>Bacillati</taxon>
        <taxon>Actinomycetota</taxon>
        <taxon>Actinomycetes</taxon>
        <taxon>Pseudonocardiales</taxon>
        <taxon>Pseudonocardiaceae</taxon>
        <taxon>Pseudonocardia</taxon>
    </lineage>
</organism>
<gene>
    <name evidence="1" type="ORF">PHY01_35920</name>
</gene>
<accession>A0A4Y3WU82</accession>
<dbReference type="OrthoDB" id="3700530at2"/>
<comment type="caution">
    <text evidence="1">The sequence shown here is derived from an EMBL/GenBank/DDBJ whole genome shotgun (WGS) entry which is preliminary data.</text>
</comment>
<reference evidence="1 2" key="1">
    <citation type="submission" date="2019-06" db="EMBL/GenBank/DDBJ databases">
        <title>Whole genome shotgun sequence of Pseudonocardia hydrocarbonoxydans NBRC 14498.</title>
        <authorList>
            <person name="Hosoyama A."/>
            <person name="Uohara A."/>
            <person name="Ohji S."/>
            <person name="Ichikawa N."/>
        </authorList>
    </citation>
    <scope>NUCLEOTIDE SEQUENCE [LARGE SCALE GENOMIC DNA]</scope>
    <source>
        <strain evidence="1 2">NBRC 14498</strain>
    </source>
</reference>
<proteinExistence type="predicted"/>
<dbReference type="EMBL" id="BJNG01000032">
    <property type="protein sequence ID" value="GEC21309.1"/>
    <property type="molecule type" value="Genomic_DNA"/>
</dbReference>
<name>A0A4Y3WU82_9PSEU</name>
<dbReference type="RefSeq" id="WP_141280146.1">
    <property type="nucleotide sequence ID" value="NZ_BAAARZ010000005.1"/>
</dbReference>